<organism evidence="3">
    <name type="scientific">Selaginella moellendorffii</name>
    <name type="common">Spikemoss</name>
    <dbReference type="NCBI Taxonomy" id="88036"/>
    <lineage>
        <taxon>Eukaryota</taxon>
        <taxon>Viridiplantae</taxon>
        <taxon>Streptophyta</taxon>
        <taxon>Embryophyta</taxon>
        <taxon>Tracheophyta</taxon>
        <taxon>Lycopodiopsida</taxon>
        <taxon>Selaginellales</taxon>
        <taxon>Selaginellaceae</taxon>
        <taxon>Selaginella</taxon>
    </lineage>
</organism>
<dbReference type="HOGENOM" id="CLU_2007886_0_0_1"/>
<keyword evidence="1" id="KW-1133">Transmembrane helix</keyword>
<reference evidence="2 3" key="1">
    <citation type="journal article" date="2011" name="Science">
        <title>The Selaginella genome identifies genetic changes associated with the evolution of vascular plants.</title>
        <authorList>
            <person name="Banks J.A."/>
            <person name="Nishiyama T."/>
            <person name="Hasebe M."/>
            <person name="Bowman J.L."/>
            <person name="Gribskov M."/>
            <person name="dePamphilis C."/>
            <person name="Albert V.A."/>
            <person name="Aono N."/>
            <person name="Aoyama T."/>
            <person name="Ambrose B.A."/>
            <person name="Ashton N.W."/>
            <person name="Axtell M.J."/>
            <person name="Barker E."/>
            <person name="Barker M.S."/>
            <person name="Bennetzen J.L."/>
            <person name="Bonawitz N.D."/>
            <person name="Chapple C."/>
            <person name="Cheng C."/>
            <person name="Correa L.G."/>
            <person name="Dacre M."/>
            <person name="DeBarry J."/>
            <person name="Dreyer I."/>
            <person name="Elias M."/>
            <person name="Engstrom E.M."/>
            <person name="Estelle M."/>
            <person name="Feng L."/>
            <person name="Finet C."/>
            <person name="Floyd S.K."/>
            <person name="Frommer W.B."/>
            <person name="Fujita T."/>
            <person name="Gramzow L."/>
            <person name="Gutensohn M."/>
            <person name="Harholt J."/>
            <person name="Hattori M."/>
            <person name="Heyl A."/>
            <person name="Hirai T."/>
            <person name="Hiwatashi Y."/>
            <person name="Ishikawa M."/>
            <person name="Iwata M."/>
            <person name="Karol K.G."/>
            <person name="Koehler B."/>
            <person name="Kolukisaoglu U."/>
            <person name="Kubo M."/>
            <person name="Kurata T."/>
            <person name="Lalonde S."/>
            <person name="Li K."/>
            <person name="Li Y."/>
            <person name="Litt A."/>
            <person name="Lyons E."/>
            <person name="Manning G."/>
            <person name="Maruyama T."/>
            <person name="Michael T.P."/>
            <person name="Mikami K."/>
            <person name="Miyazaki S."/>
            <person name="Morinaga S."/>
            <person name="Murata T."/>
            <person name="Mueller-Roeber B."/>
            <person name="Nelson D.R."/>
            <person name="Obara M."/>
            <person name="Oguri Y."/>
            <person name="Olmstead R.G."/>
            <person name="Onodera N."/>
            <person name="Petersen B.L."/>
            <person name="Pils B."/>
            <person name="Prigge M."/>
            <person name="Rensing S.A."/>
            <person name="Riano-Pachon D.M."/>
            <person name="Roberts A.W."/>
            <person name="Sato Y."/>
            <person name="Scheller H.V."/>
            <person name="Schulz B."/>
            <person name="Schulz C."/>
            <person name="Shakirov E.V."/>
            <person name="Shibagaki N."/>
            <person name="Shinohara N."/>
            <person name="Shippen D.E."/>
            <person name="Soerensen I."/>
            <person name="Sotooka R."/>
            <person name="Sugimoto N."/>
            <person name="Sugita M."/>
            <person name="Sumikawa N."/>
            <person name="Tanurdzic M."/>
            <person name="Theissen G."/>
            <person name="Ulvskov P."/>
            <person name="Wakazuki S."/>
            <person name="Weng J.K."/>
            <person name="Willats W.W."/>
            <person name="Wipf D."/>
            <person name="Wolf P.G."/>
            <person name="Yang L."/>
            <person name="Zimmer A.D."/>
            <person name="Zhu Q."/>
            <person name="Mitros T."/>
            <person name="Hellsten U."/>
            <person name="Loque D."/>
            <person name="Otillar R."/>
            <person name="Salamov A."/>
            <person name="Schmutz J."/>
            <person name="Shapiro H."/>
            <person name="Lindquist E."/>
            <person name="Lucas S."/>
            <person name="Rokhsar D."/>
            <person name="Grigoriev I.V."/>
        </authorList>
    </citation>
    <scope>NUCLEOTIDE SEQUENCE [LARGE SCALE GENOMIC DNA]</scope>
</reference>
<feature type="transmembrane region" description="Helical" evidence="1">
    <location>
        <begin position="6"/>
        <end position="26"/>
    </location>
</feature>
<dbReference type="EMBL" id="GL377569">
    <property type="protein sequence ID" value="EFJ34251.1"/>
    <property type="molecule type" value="Genomic_DNA"/>
</dbReference>
<gene>
    <name evidence="2" type="ORF">SELMODRAFT_405431</name>
</gene>
<dbReference type="Gramene" id="EFJ34251">
    <property type="protein sequence ID" value="EFJ34251"/>
    <property type="gene ID" value="SELMODRAFT_405431"/>
</dbReference>
<evidence type="ECO:0000313" key="3">
    <source>
        <dbReference type="Proteomes" id="UP000001514"/>
    </source>
</evidence>
<dbReference type="AlphaFoldDB" id="D8QYK0"/>
<evidence type="ECO:0000313" key="2">
    <source>
        <dbReference type="EMBL" id="EFJ34251.1"/>
    </source>
</evidence>
<dbReference type="InParanoid" id="D8QYK0"/>
<sequence>MKWMAFHPILMIWTIVQVWIVTIMLSQRISKPTLYKYMQLVDPNWRGVLEEKNISVATWNLHDVCLFNVVITSEYLMFLQTYFNRWNERLGLCRLLVEKNIEDLLGPFLSNVKSATLSEAFDTV</sequence>
<protein>
    <submittedName>
        <fullName evidence="2">Uncharacterized protein</fullName>
    </submittedName>
</protein>
<dbReference type="KEGG" id="smo:SELMODRAFT_405431"/>
<accession>D8QYK0</accession>
<name>D8QYK0_SELML</name>
<keyword evidence="1" id="KW-0472">Membrane</keyword>
<proteinExistence type="predicted"/>
<keyword evidence="3" id="KW-1185">Reference proteome</keyword>
<keyword evidence="1" id="KW-0812">Transmembrane</keyword>
<dbReference type="Proteomes" id="UP000001514">
    <property type="component" value="Unassembled WGS sequence"/>
</dbReference>
<evidence type="ECO:0000256" key="1">
    <source>
        <dbReference type="SAM" id="Phobius"/>
    </source>
</evidence>